<dbReference type="CDD" id="cd07377">
    <property type="entry name" value="WHTH_GntR"/>
    <property type="match status" value="1"/>
</dbReference>
<dbReference type="Gene3D" id="1.10.10.10">
    <property type="entry name" value="Winged helix-like DNA-binding domain superfamily/Winged helix DNA-binding domain"/>
    <property type="match status" value="1"/>
</dbReference>
<dbReference type="InterPro" id="IPR011663">
    <property type="entry name" value="UTRA"/>
</dbReference>
<evidence type="ECO:0000313" key="5">
    <source>
        <dbReference type="EMBL" id="MCT8971117.1"/>
    </source>
</evidence>
<dbReference type="Pfam" id="PF07702">
    <property type="entry name" value="UTRA"/>
    <property type="match status" value="1"/>
</dbReference>
<keyword evidence="1" id="KW-0805">Transcription regulation</keyword>
<sequence length="248" mass="28027">MTNETKELKDLLVRSGAAPLYVQVADLLRDRLERGEWKAGDYLPSLERLMDEFAVSRVTMRYAIKKLSDDGLISAERGRGTVVTALGAQRPLRVEGSLADLIRTYRGDRPEVYNLDEGYALPPASSEDCLLADSYYHIRRVHLRDEVRYCIISLYIEQNLFEREEQKFREGLVLPVMAQMDGLVIATARQSVTLGKCGAVEANLLDYPRGDPVAHVRRILTGEDGLAIYVADVIYRGDCIRFDMDLKP</sequence>
<protein>
    <submittedName>
        <fullName evidence="5">GntR family transcriptional regulator</fullName>
    </submittedName>
</protein>
<dbReference type="PANTHER" id="PTHR44846">
    <property type="entry name" value="MANNOSYL-D-GLYCERATE TRANSPORT/METABOLISM SYSTEM REPRESSOR MNGR-RELATED"/>
    <property type="match status" value="1"/>
</dbReference>
<comment type="caution">
    <text evidence="5">The sequence shown here is derived from an EMBL/GenBank/DDBJ whole genome shotgun (WGS) entry which is preliminary data.</text>
</comment>
<dbReference type="GO" id="GO:0003677">
    <property type="term" value="F:DNA binding"/>
    <property type="evidence" value="ECO:0007669"/>
    <property type="project" value="UniProtKB-KW"/>
</dbReference>
<evidence type="ECO:0000313" key="6">
    <source>
        <dbReference type="Proteomes" id="UP001320898"/>
    </source>
</evidence>
<dbReference type="EMBL" id="JALIDZ010000002">
    <property type="protein sequence ID" value="MCT8971117.1"/>
    <property type="molecule type" value="Genomic_DNA"/>
</dbReference>
<dbReference type="InterPro" id="IPR036388">
    <property type="entry name" value="WH-like_DNA-bd_sf"/>
</dbReference>
<dbReference type="Proteomes" id="UP001320898">
    <property type="component" value="Unassembled WGS sequence"/>
</dbReference>
<evidence type="ECO:0000259" key="4">
    <source>
        <dbReference type="PROSITE" id="PS50949"/>
    </source>
</evidence>
<accession>A0AAW5QTB0</accession>
<dbReference type="RefSeq" id="WP_261614688.1">
    <property type="nucleotide sequence ID" value="NZ_JALIDZ010000002.1"/>
</dbReference>
<dbReference type="SMART" id="SM00866">
    <property type="entry name" value="UTRA"/>
    <property type="match status" value="1"/>
</dbReference>
<proteinExistence type="predicted"/>
<dbReference type="InterPro" id="IPR050679">
    <property type="entry name" value="Bact_HTH_transcr_reg"/>
</dbReference>
<reference evidence="5 6" key="1">
    <citation type="submission" date="2022-04" db="EMBL/GenBank/DDBJ databases">
        <authorList>
            <person name="Ye Y.-Q."/>
            <person name="Du Z.-J."/>
        </authorList>
    </citation>
    <scope>NUCLEOTIDE SEQUENCE [LARGE SCALE GENOMIC DNA]</scope>
    <source>
        <strain evidence="5 6">A6E488</strain>
    </source>
</reference>
<gene>
    <name evidence="5" type="ORF">MUB46_04515</name>
</gene>
<dbReference type="GO" id="GO:0045892">
    <property type="term" value="P:negative regulation of DNA-templated transcription"/>
    <property type="evidence" value="ECO:0007669"/>
    <property type="project" value="TreeGrafter"/>
</dbReference>
<dbReference type="Pfam" id="PF00392">
    <property type="entry name" value="GntR"/>
    <property type="match status" value="1"/>
</dbReference>
<dbReference type="SUPFAM" id="SSF64288">
    <property type="entry name" value="Chorismate lyase-like"/>
    <property type="match status" value="1"/>
</dbReference>
<dbReference type="InterPro" id="IPR036390">
    <property type="entry name" value="WH_DNA-bd_sf"/>
</dbReference>
<keyword evidence="2" id="KW-0238">DNA-binding</keyword>
<dbReference type="AlphaFoldDB" id="A0AAW5QTB0"/>
<dbReference type="PANTHER" id="PTHR44846:SF1">
    <property type="entry name" value="MANNOSYL-D-GLYCERATE TRANSPORT_METABOLISM SYSTEM REPRESSOR MNGR-RELATED"/>
    <property type="match status" value="1"/>
</dbReference>
<evidence type="ECO:0000256" key="1">
    <source>
        <dbReference type="ARBA" id="ARBA00023015"/>
    </source>
</evidence>
<dbReference type="SMART" id="SM00345">
    <property type="entry name" value="HTH_GNTR"/>
    <property type="match status" value="1"/>
</dbReference>
<dbReference type="SUPFAM" id="SSF46785">
    <property type="entry name" value="Winged helix' DNA-binding domain"/>
    <property type="match status" value="1"/>
</dbReference>
<dbReference type="InterPro" id="IPR000524">
    <property type="entry name" value="Tscrpt_reg_HTH_GntR"/>
</dbReference>
<evidence type="ECO:0000256" key="2">
    <source>
        <dbReference type="ARBA" id="ARBA00023125"/>
    </source>
</evidence>
<organism evidence="5 6">
    <name type="scientific">Microbaculum marinisediminis</name>
    <dbReference type="NCBI Taxonomy" id="2931392"/>
    <lineage>
        <taxon>Bacteria</taxon>
        <taxon>Pseudomonadati</taxon>
        <taxon>Pseudomonadota</taxon>
        <taxon>Alphaproteobacteria</taxon>
        <taxon>Hyphomicrobiales</taxon>
        <taxon>Tepidamorphaceae</taxon>
        <taxon>Microbaculum</taxon>
    </lineage>
</organism>
<name>A0AAW5QTB0_9HYPH</name>
<dbReference type="PRINTS" id="PR00035">
    <property type="entry name" value="HTHGNTR"/>
</dbReference>
<feature type="domain" description="HTH gntR-type" evidence="4">
    <location>
        <begin position="18"/>
        <end position="86"/>
    </location>
</feature>
<dbReference type="PROSITE" id="PS50949">
    <property type="entry name" value="HTH_GNTR"/>
    <property type="match status" value="1"/>
</dbReference>
<keyword evidence="6" id="KW-1185">Reference proteome</keyword>
<dbReference type="Gene3D" id="3.40.1410.10">
    <property type="entry name" value="Chorismate lyase-like"/>
    <property type="match status" value="1"/>
</dbReference>
<dbReference type="GO" id="GO:0003700">
    <property type="term" value="F:DNA-binding transcription factor activity"/>
    <property type="evidence" value="ECO:0007669"/>
    <property type="project" value="InterPro"/>
</dbReference>
<evidence type="ECO:0000256" key="3">
    <source>
        <dbReference type="ARBA" id="ARBA00023163"/>
    </source>
</evidence>
<dbReference type="InterPro" id="IPR028978">
    <property type="entry name" value="Chorismate_lyase_/UTRA_dom_sf"/>
</dbReference>
<keyword evidence="3" id="KW-0804">Transcription</keyword>